<reference evidence="3" key="1">
    <citation type="journal article" date="2020" name="mSystems">
        <title>Genome- and Community-Level Interaction Insights into Carbon Utilization and Element Cycling Functions of Hydrothermarchaeota in Hydrothermal Sediment.</title>
        <authorList>
            <person name="Zhou Z."/>
            <person name="Liu Y."/>
            <person name="Xu W."/>
            <person name="Pan J."/>
            <person name="Luo Z.H."/>
            <person name="Li M."/>
        </authorList>
    </citation>
    <scope>NUCLEOTIDE SEQUENCE [LARGE SCALE GENOMIC DNA]</scope>
    <source>
        <strain evidence="3">SpSt-289</strain>
    </source>
</reference>
<gene>
    <name evidence="3" type="ORF">ENQ20_02320</name>
</gene>
<dbReference type="InterPro" id="IPR006442">
    <property type="entry name" value="Antitoxin_Phd/YefM"/>
</dbReference>
<dbReference type="Gene3D" id="3.40.1620.10">
    <property type="entry name" value="YefM-like domain"/>
    <property type="match status" value="1"/>
</dbReference>
<evidence type="ECO:0000256" key="2">
    <source>
        <dbReference type="RuleBase" id="RU362080"/>
    </source>
</evidence>
<accession>A0A7C1JYV1</accession>
<organism evidence="3">
    <name type="scientific">Caldilinea aerophila</name>
    <dbReference type="NCBI Taxonomy" id="133453"/>
    <lineage>
        <taxon>Bacteria</taxon>
        <taxon>Bacillati</taxon>
        <taxon>Chloroflexota</taxon>
        <taxon>Caldilineae</taxon>
        <taxon>Caldilineales</taxon>
        <taxon>Caldilineaceae</taxon>
        <taxon>Caldilinea</taxon>
    </lineage>
</organism>
<evidence type="ECO:0000313" key="3">
    <source>
        <dbReference type="EMBL" id="HDX30309.1"/>
    </source>
</evidence>
<dbReference type="InterPro" id="IPR036165">
    <property type="entry name" value="YefM-like_sf"/>
</dbReference>
<dbReference type="Pfam" id="PF02604">
    <property type="entry name" value="PhdYeFM_antitox"/>
    <property type="match status" value="1"/>
</dbReference>
<protein>
    <recommendedName>
        <fullName evidence="2">Antitoxin</fullName>
    </recommendedName>
</protein>
<proteinExistence type="inferred from homology"/>
<dbReference type="PANTHER" id="PTHR35377">
    <property type="entry name" value="ANTITOXIN VAPB49-RELATED-RELATED"/>
    <property type="match status" value="1"/>
</dbReference>
<sequence>MDKKVHNRYDVYTRRGLCKRFAMQEIRIGTRELRNHLSQYLRRVKAGRTVIITVRGKPVGQIVPVPTDWNERLRQLASSGVVDWNGQSLPPYQPRAINRSDPLLSDLIAEERE</sequence>
<comment type="caution">
    <text evidence="3">The sequence shown here is derived from an EMBL/GenBank/DDBJ whole genome shotgun (WGS) entry which is preliminary data.</text>
</comment>
<dbReference type="NCBIfam" id="TIGR01552">
    <property type="entry name" value="phd_fam"/>
    <property type="match status" value="1"/>
</dbReference>
<comment type="function">
    <text evidence="2">Antitoxin component of a type II toxin-antitoxin (TA) system.</text>
</comment>
<dbReference type="SUPFAM" id="SSF143120">
    <property type="entry name" value="YefM-like"/>
    <property type="match status" value="1"/>
</dbReference>
<evidence type="ECO:0000256" key="1">
    <source>
        <dbReference type="ARBA" id="ARBA00009981"/>
    </source>
</evidence>
<name>A0A7C1JYV1_9CHLR</name>
<dbReference type="EMBL" id="DSMG01000034">
    <property type="protein sequence ID" value="HDX30309.1"/>
    <property type="molecule type" value="Genomic_DNA"/>
</dbReference>
<dbReference type="AlphaFoldDB" id="A0A7C1JYV1"/>
<comment type="similarity">
    <text evidence="1 2">Belongs to the phD/YefM antitoxin family.</text>
</comment>
<dbReference type="InterPro" id="IPR051416">
    <property type="entry name" value="phD-YefM_TA_antitoxins"/>
</dbReference>